<dbReference type="SUPFAM" id="SSF88946">
    <property type="entry name" value="Sigma2 domain of RNA polymerase sigma factors"/>
    <property type="match status" value="1"/>
</dbReference>
<dbReference type="InterPro" id="IPR007627">
    <property type="entry name" value="RNA_pol_sigma70_r2"/>
</dbReference>
<dbReference type="Gene3D" id="1.10.1740.10">
    <property type="match status" value="1"/>
</dbReference>
<evidence type="ECO:0000313" key="5">
    <source>
        <dbReference type="EMBL" id="SFX00894.1"/>
    </source>
</evidence>
<dbReference type="OrthoDB" id="9780299at2"/>
<dbReference type="PANTHER" id="PTHR47756">
    <property type="entry name" value="BLL6612 PROTEIN-RELATED"/>
    <property type="match status" value="1"/>
</dbReference>
<dbReference type="Gene3D" id="1.10.10.10">
    <property type="entry name" value="Winged helix-like DNA-binding domain superfamily/Winged helix DNA-binding domain"/>
    <property type="match status" value="1"/>
</dbReference>
<gene>
    <name evidence="5" type="ORF">SAMN02745752_00194</name>
</gene>
<keyword evidence="6" id="KW-1185">Reference proteome</keyword>
<accession>A0A1K1TK33</accession>
<protein>
    <submittedName>
        <fullName evidence="5">RNA polymerase sigma-70 factor, ECF subfamily</fullName>
    </submittedName>
</protein>
<dbReference type="Pfam" id="PF08281">
    <property type="entry name" value="Sigma70_r4_2"/>
    <property type="match status" value="1"/>
</dbReference>
<dbReference type="InterPro" id="IPR046531">
    <property type="entry name" value="DUF6596"/>
</dbReference>
<dbReference type="EMBL" id="FPJW01000001">
    <property type="protein sequence ID" value="SFX00894.1"/>
    <property type="molecule type" value="Genomic_DNA"/>
</dbReference>
<dbReference type="GO" id="GO:0016987">
    <property type="term" value="F:sigma factor activity"/>
    <property type="evidence" value="ECO:0007669"/>
    <property type="project" value="InterPro"/>
</dbReference>
<dbReference type="GO" id="GO:0003677">
    <property type="term" value="F:DNA binding"/>
    <property type="evidence" value="ECO:0007669"/>
    <property type="project" value="InterPro"/>
</dbReference>
<keyword evidence="1" id="KW-0175">Coiled coil</keyword>
<sequence>MPDDPLTSAPDIHRQLDQLYRQHSRQVLATLIRLLGSFELAEDALQEAFAQAARHWPQQGIPAQPLAWLISAGRFRTIDRLRKQKHETALPPREVEQLIESPETTGDEVITDDLLRLIFTCCHPGLGREAQLALTLREVCGLTTEQIASILLQKPATLAQRIVRAKRKIRDAAIPYEVPEQRELPERLQAVLQVIYLVFSEGYACSSGEQLLDVQLSAEAIRLARQLVQLLLATEAMGLLALLLLQDSRRETRLDAEGDLITLEQQDRSRWDQAQIHEGQAWLERALKQGHAGIYTLQAAIAALHAEAATPDATDWGQILGLYDHLHHQLPTAVVALNRAVALAMHRGPEAGLVALRALAAEGQLQDYHLFHAAVADLYRRNDQLDLAMQAYQQALALCEQEPERRYLKKRLEQCRFQQVRDDKRYQNKGLDR</sequence>
<dbReference type="Pfam" id="PF20239">
    <property type="entry name" value="DUF6596"/>
    <property type="match status" value="1"/>
</dbReference>
<dbReference type="AlphaFoldDB" id="A0A1K1TK33"/>
<evidence type="ECO:0000313" key="6">
    <source>
        <dbReference type="Proteomes" id="UP000182350"/>
    </source>
</evidence>
<dbReference type="Proteomes" id="UP000182350">
    <property type="component" value="Unassembled WGS sequence"/>
</dbReference>
<feature type="domain" description="RNA polymerase sigma-70 region 2" evidence="2">
    <location>
        <begin position="19"/>
        <end position="85"/>
    </location>
</feature>
<evidence type="ECO:0000259" key="2">
    <source>
        <dbReference type="Pfam" id="PF04542"/>
    </source>
</evidence>
<dbReference type="InterPro" id="IPR013324">
    <property type="entry name" value="RNA_pol_sigma_r3/r4-like"/>
</dbReference>
<name>A0A1K1TK33_9GAMM</name>
<dbReference type="InterPro" id="IPR014284">
    <property type="entry name" value="RNA_pol_sigma-70_dom"/>
</dbReference>
<organism evidence="5 6">
    <name type="scientific">Marinospirillum alkaliphilum DSM 21637</name>
    <dbReference type="NCBI Taxonomy" id="1122209"/>
    <lineage>
        <taxon>Bacteria</taxon>
        <taxon>Pseudomonadati</taxon>
        <taxon>Pseudomonadota</taxon>
        <taxon>Gammaproteobacteria</taxon>
        <taxon>Oceanospirillales</taxon>
        <taxon>Oceanospirillaceae</taxon>
        <taxon>Marinospirillum</taxon>
    </lineage>
</organism>
<dbReference type="InterPro" id="IPR013325">
    <property type="entry name" value="RNA_pol_sigma_r2"/>
</dbReference>
<dbReference type="InterPro" id="IPR036388">
    <property type="entry name" value="WH-like_DNA-bd_sf"/>
</dbReference>
<proteinExistence type="predicted"/>
<feature type="domain" description="DUF6596" evidence="4">
    <location>
        <begin position="187"/>
        <end position="286"/>
    </location>
</feature>
<reference evidence="5 6" key="1">
    <citation type="submission" date="2016-11" db="EMBL/GenBank/DDBJ databases">
        <authorList>
            <person name="Jaros S."/>
            <person name="Januszkiewicz K."/>
            <person name="Wedrychowicz H."/>
        </authorList>
    </citation>
    <scope>NUCLEOTIDE SEQUENCE [LARGE SCALE GENOMIC DNA]</scope>
    <source>
        <strain evidence="5 6">DSM 21637</strain>
    </source>
</reference>
<dbReference type="NCBIfam" id="TIGR02937">
    <property type="entry name" value="sigma70-ECF"/>
    <property type="match status" value="1"/>
</dbReference>
<dbReference type="GO" id="GO:0006352">
    <property type="term" value="P:DNA-templated transcription initiation"/>
    <property type="evidence" value="ECO:0007669"/>
    <property type="project" value="InterPro"/>
</dbReference>
<dbReference type="RefSeq" id="WP_072324448.1">
    <property type="nucleotide sequence ID" value="NZ_FPJW01000001.1"/>
</dbReference>
<evidence type="ECO:0000259" key="3">
    <source>
        <dbReference type="Pfam" id="PF08281"/>
    </source>
</evidence>
<dbReference type="InterPro" id="IPR013249">
    <property type="entry name" value="RNA_pol_sigma70_r4_t2"/>
</dbReference>
<dbReference type="SUPFAM" id="SSF88659">
    <property type="entry name" value="Sigma3 and sigma4 domains of RNA polymerase sigma factors"/>
    <property type="match status" value="1"/>
</dbReference>
<evidence type="ECO:0000256" key="1">
    <source>
        <dbReference type="SAM" id="Coils"/>
    </source>
</evidence>
<dbReference type="PANTHER" id="PTHR47756:SF2">
    <property type="entry name" value="BLL6612 PROTEIN"/>
    <property type="match status" value="1"/>
</dbReference>
<feature type="coiled-coil region" evidence="1">
    <location>
        <begin position="375"/>
        <end position="402"/>
    </location>
</feature>
<dbReference type="STRING" id="1122209.SAMN02745752_00194"/>
<dbReference type="Pfam" id="PF04542">
    <property type="entry name" value="Sigma70_r2"/>
    <property type="match status" value="1"/>
</dbReference>
<feature type="domain" description="RNA polymerase sigma factor 70 region 4 type 2" evidence="3">
    <location>
        <begin position="118"/>
        <end position="169"/>
    </location>
</feature>
<evidence type="ECO:0000259" key="4">
    <source>
        <dbReference type="Pfam" id="PF20239"/>
    </source>
</evidence>